<reference evidence="3 5" key="2">
    <citation type="submission" date="2016-11" db="EMBL/GenBank/DDBJ databases">
        <authorList>
            <person name="Varghese N."/>
            <person name="Submissions S."/>
        </authorList>
    </citation>
    <scope>NUCLEOTIDE SEQUENCE [LARGE SCALE GENOMIC DNA]</scope>
    <source>
        <strain evidence="3 5">DSM 7308</strain>
    </source>
</reference>
<dbReference type="Proteomes" id="UP000323392">
    <property type="component" value="Unassembled WGS sequence"/>
</dbReference>
<evidence type="ECO:0000313" key="4">
    <source>
        <dbReference type="Proteomes" id="UP000092605"/>
    </source>
</evidence>
<reference evidence="2 4" key="1">
    <citation type="submission" date="2016-02" db="EMBL/GenBank/DDBJ databases">
        <title>Draft genome sequence for Clostridium paradoxum JW-YL-7.</title>
        <authorList>
            <person name="Utturkar S.M."/>
            <person name="Lancaster A."/>
            <person name="Poole F.L."/>
            <person name="Adams M.W."/>
            <person name="Brown S.D."/>
        </authorList>
    </citation>
    <scope>NUCLEOTIDE SEQUENCE [LARGE SCALE GENOMIC DNA]</scope>
    <source>
        <strain evidence="2 4">JW-YL-7</strain>
    </source>
</reference>
<keyword evidence="1" id="KW-0812">Transmembrane</keyword>
<keyword evidence="5" id="KW-1185">Reference proteome</keyword>
<dbReference type="AlphaFoldDB" id="A0A150FPF2"/>
<protein>
    <submittedName>
        <fullName evidence="2">Uncharacterized protein</fullName>
    </submittedName>
</protein>
<dbReference type="PATRIC" id="fig|1121328.3.peg.512"/>
<dbReference type="EMBL" id="FRBG01000002">
    <property type="protein sequence ID" value="SHK51682.1"/>
    <property type="molecule type" value="Genomic_DNA"/>
</dbReference>
<organism evidence="2 4">
    <name type="scientific">Alkalithermobacter thermoalcaliphilus JW-YL-7 = DSM 7308</name>
    <dbReference type="NCBI Taxonomy" id="1121328"/>
    <lineage>
        <taxon>Bacteria</taxon>
        <taxon>Bacillati</taxon>
        <taxon>Bacillota</taxon>
        <taxon>Clostridia</taxon>
        <taxon>Peptostreptococcales</taxon>
        <taxon>Tepidibacteraceae</taxon>
        <taxon>Alkalithermobacter</taxon>
    </lineage>
</organism>
<evidence type="ECO:0000256" key="1">
    <source>
        <dbReference type="SAM" id="Phobius"/>
    </source>
</evidence>
<accession>A0A150FPF2</accession>
<dbReference type="RefSeq" id="WP_066068628.1">
    <property type="nucleotide sequence ID" value="NZ_FRBG01000002.1"/>
</dbReference>
<dbReference type="EMBL" id="LSFY01000001">
    <property type="protein sequence ID" value="KXZ39438.1"/>
    <property type="molecule type" value="Genomic_DNA"/>
</dbReference>
<evidence type="ECO:0000313" key="3">
    <source>
        <dbReference type="EMBL" id="SHK51682.1"/>
    </source>
</evidence>
<feature type="transmembrane region" description="Helical" evidence="1">
    <location>
        <begin position="7"/>
        <end position="25"/>
    </location>
</feature>
<proteinExistence type="predicted"/>
<comment type="caution">
    <text evidence="2">The sequence shown here is derived from an EMBL/GenBank/DDBJ whole genome shotgun (WGS) entry which is preliminary data.</text>
</comment>
<feature type="transmembrane region" description="Helical" evidence="1">
    <location>
        <begin position="37"/>
        <end position="54"/>
    </location>
</feature>
<dbReference type="OrthoDB" id="9902069at2"/>
<evidence type="ECO:0000313" key="2">
    <source>
        <dbReference type="EMBL" id="KXZ39438.1"/>
    </source>
</evidence>
<feature type="transmembrane region" description="Helical" evidence="1">
    <location>
        <begin position="70"/>
        <end position="86"/>
    </location>
</feature>
<sequence>MRKIFDEFMTFAIVFPIILLLLKAFLNDFITVSNKDLLLIFILALVNIAIRNYFTSLKEKYNLDNRNFEFIRRIIFILLIGVYLILR</sequence>
<evidence type="ECO:0000313" key="5">
    <source>
        <dbReference type="Proteomes" id="UP000323392"/>
    </source>
</evidence>
<dbReference type="Proteomes" id="UP000092605">
    <property type="component" value="Unassembled WGS sequence"/>
</dbReference>
<keyword evidence="1" id="KW-1133">Transmembrane helix</keyword>
<dbReference type="STRING" id="1121328.JWYL7_0513"/>
<gene>
    <name evidence="2" type="ORF">JWYL7_0513</name>
    <name evidence="3" type="ORF">SAMN05661008_00376</name>
</gene>
<keyword evidence="1" id="KW-0472">Membrane</keyword>
<name>A0A150FPF2_CLOPD</name>